<feature type="domain" description="MBD" evidence="9">
    <location>
        <begin position="73"/>
        <end position="143"/>
    </location>
</feature>
<keyword evidence="5" id="KW-0805">Transcription regulation</keyword>
<evidence type="ECO:0000256" key="5">
    <source>
        <dbReference type="ARBA" id="ARBA00023015"/>
    </source>
</evidence>
<sequence>MVKETPKTAKAPRTADMWAVQCDECYKWRTVRTQEEFEEIRSKFKEDPFYCCKKPNVSCDDPGDVEYDSTRTWVMDKPNIPKTPIGFKKRLVMRKDYSKMDTYYTTPIGRTLRSSTQVSSFLEANPQFKDLSPSDFSFISPKVMEDTIPQHVVRKGVYHLVSSTDQE</sequence>
<keyword evidence="3" id="KW-0863">Zinc-finger</keyword>
<evidence type="ECO:0000259" key="10">
    <source>
        <dbReference type="PROSITE" id="PS51050"/>
    </source>
</evidence>
<evidence type="ECO:0000256" key="7">
    <source>
        <dbReference type="ARBA" id="ARBA00023163"/>
    </source>
</evidence>
<dbReference type="InterPro" id="IPR011124">
    <property type="entry name" value="Znf_CW"/>
</dbReference>
<comment type="subcellular location">
    <subcellularLocation>
        <location evidence="1">Nucleus</location>
    </subcellularLocation>
</comment>
<evidence type="ECO:0000259" key="9">
    <source>
        <dbReference type="PROSITE" id="PS50982"/>
    </source>
</evidence>
<dbReference type="SMART" id="SM00391">
    <property type="entry name" value="MBD"/>
    <property type="match status" value="1"/>
</dbReference>
<keyword evidence="7" id="KW-0804">Transcription</keyword>
<keyword evidence="4" id="KW-0862">Zinc</keyword>
<keyword evidence="12" id="KW-1185">Reference proteome</keyword>
<evidence type="ECO:0000256" key="3">
    <source>
        <dbReference type="ARBA" id="ARBA00022771"/>
    </source>
</evidence>
<dbReference type="GO" id="GO:0003677">
    <property type="term" value="F:DNA binding"/>
    <property type="evidence" value="ECO:0007669"/>
    <property type="project" value="UniProtKB-KW"/>
</dbReference>
<feature type="domain" description="CW-type" evidence="10">
    <location>
        <begin position="12"/>
        <end position="67"/>
    </location>
</feature>
<accession>A0ABD2ZFB7</accession>
<dbReference type="Pfam" id="PF07496">
    <property type="entry name" value="zf-CW"/>
    <property type="match status" value="1"/>
</dbReference>
<protein>
    <submittedName>
        <fullName evidence="11">Uncharacterized protein</fullName>
    </submittedName>
</protein>
<evidence type="ECO:0000313" key="11">
    <source>
        <dbReference type="EMBL" id="KAL3517526.1"/>
    </source>
</evidence>
<dbReference type="PANTHER" id="PTHR12396:SF10">
    <property type="entry name" value="METHYL-CPG-BINDING DOMAIN-CONTAINING PROTEIN 1-RELATED"/>
    <property type="match status" value="1"/>
</dbReference>
<dbReference type="GO" id="GO:0008270">
    <property type="term" value="F:zinc ion binding"/>
    <property type="evidence" value="ECO:0007669"/>
    <property type="project" value="UniProtKB-KW"/>
</dbReference>
<evidence type="ECO:0000256" key="8">
    <source>
        <dbReference type="ARBA" id="ARBA00023242"/>
    </source>
</evidence>
<keyword evidence="2" id="KW-0479">Metal-binding</keyword>
<evidence type="ECO:0000256" key="4">
    <source>
        <dbReference type="ARBA" id="ARBA00022833"/>
    </source>
</evidence>
<dbReference type="InterPro" id="IPR001739">
    <property type="entry name" value="Methyl_CpG_DNA-bd"/>
</dbReference>
<dbReference type="PANTHER" id="PTHR12396">
    <property type="entry name" value="METHYL-CPG BINDING PROTEIN, MBD"/>
    <property type="match status" value="1"/>
</dbReference>
<dbReference type="InterPro" id="IPR016177">
    <property type="entry name" value="DNA-bd_dom_sf"/>
</dbReference>
<organism evidence="11 12">
    <name type="scientific">Cinchona calisaya</name>
    <dbReference type="NCBI Taxonomy" id="153742"/>
    <lineage>
        <taxon>Eukaryota</taxon>
        <taxon>Viridiplantae</taxon>
        <taxon>Streptophyta</taxon>
        <taxon>Embryophyta</taxon>
        <taxon>Tracheophyta</taxon>
        <taxon>Spermatophyta</taxon>
        <taxon>Magnoliopsida</taxon>
        <taxon>eudicotyledons</taxon>
        <taxon>Gunneridae</taxon>
        <taxon>Pentapetalae</taxon>
        <taxon>asterids</taxon>
        <taxon>lamiids</taxon>
        <taxon>Gentianales</taxon>
        <taxon>Rubiaceae</taxon>
        <taxon>Cinchonoideae</taxon>
        <taxon>Cinchoneae</taxon>
        <taxon>Cinchona</taxon>
    </lineage>
</organism>
<evidence type="ECO:0000256" key="2">
    <source>
        <dbReference type="ARBA" id="ARBA00022723"/>
    </source>
</evidence>
<dbReference type="Gene3D" id="3.30.40.100">
    <property type="match status" value="1"/>
</dbReference>
<dbReference type="SUPFAM" id="SSF54171">
    <property type="entry name" value="DNA-binding domain"/>
    <property type="match status" value="1"/>
</dbReference>
<dbReference type="AlphaFoldDB" id="A0ABD2ZFB7"/>
<keyword evidence="6" id="KW-0238">DNA-binding</keyword>
<dbReference type="Pfam" id="PF01429">
    <property type="entry name" value="MBD"/>
    <property type="match status" value="1"/>
</dbReference>
<name>A0ABD2ZFB7_9GENT</name>
<dbReference type="EMBL" id="JBJUIK010000009">
    <property type="protein sequence ID" value="KAL3517526.1"/>
    <property type="molecule type" value="Genomic_DNA"/>
</dbReference>
<dbReference type="CDD" id="cd01396">
    <property type="entry name" value="MeCP2_MBD"/>
    <property type="match status" value="1"/>
</dbReference>
<proteinExistence type="predicted"/>
<gene>
    <name evidence="11" type="ORF">ACH5RR_020115</name>
</gene>
<dbReference type="GO" id="GO:0005634">
    <property type="term" value="C:nucleus"/>
    <property type="evidence" value="ECO:0007669"/>
    <property type="project" value="UniProtKB-SubCell"/>
</dbReference>
<reference evidence="11 12" key="1">
    <citation type="submission" date="2024-11" db="EMBL/GenBank/DDBJ databases">
        <title>A near-complete genome assembly of Cinchona calisaya.</title>
        <authorList>
            <person name="Lian D.C."/>
            <person name="Zhao X.W."/>
            <person name="Wei L."/>
        </authorList>
    </citation>
    <scope>NUCLEOTIDE SEQUENCE [LARGE SCALE GENOMIC DNA]</scope>
    <source>
        <tissue evidence="11">Nenye</tissue>
    </source>
</reference>
<evidence type="ECO:0000256" key="6">
    <source>
        <dbReference type="ARBA" id="ARBA00023125"/>
    </source>
</evidence>
<dbReference type="PROSITE" id="PS51050">
    <property type="entry name" value="ZF_CW"/>
    <property type="match status" value="1"/>
</dbReference>
<dbReference type="PROSITE" id="PS50982">
    <property type="entry name" value="MBD"/>
    <property type="match status" value="1"/>
</dbReference>
<dbReference type="Proteomes" id="UP001630127">
    <property type="component" value="Unassembled WGS sequence"/>
</dbReference>
<dbReference type="Gene3D" id="3.30.890.10">
    <property type="entry name" value="Methyl-cpg-binding Protein 2, Chain A"/>
    <property type="match status" value="1"/>
</dbReference>
<keyword evidence="8" id="KW-0539">Nucleus</keyword>
<evidence type="ECO:0000313" key="12">
    <source>
        <dbReference type="Proteomes" id="UP001630127"/>
    </source>
</evidence>
<evidence type="ECO:0000256" key="1">
    <source>
        <dbReference type="ARBA" id="ARBA00004123"/>
    </source>
</evidence>
<comment type="caution">
    <text evidence="11">The sequence shown here is derived from an EMBL/GenBank/DDBJ whole genome shotgun (WGS) entry which is preliminary data.</text>
</comment>